<protein>
    <recommendedName>
        <fullName evidence="2">Aminoglycoside phosphotransferase domain-containing protein</fullName>
    </recommendedName>
</protein>
<feature type="domain" description="Aminoglycoside phosphotransferase" evidence="2">
    <location>
        <begin position="126"/>
        <end position="349"/>
    </location>
</feature>
<feature type="transmembrane region" description="Helical" evidence="1">
    <location>
        <begin position="62"/>
        <end position="86"/>
    </location>
</feature>
<dbReference type="Pfam" id="PF01636">
    <property type="entry name" value="APH"/>
    <property type="match status" value="1"/>
</dbReference>
<evidence type="ECO:0000313" key="4">
    <source>
        <dbReference type="Proteomes" id="UP000054007"/>
    </source>
</evidence>
<reference evidence="3 4" key="1">
    <citation type="journal article" date="2015" name="Fungal Genet. Biol.">
        <title>Evolution of novel wood decay mechanisms in Agaricales revealed by the genome sequences of Fistulina hepatica and Cylindrobasidium torrendii.</title>
        <authorList>
            <person name="Floudas D."/>
            <person name="Held B.W."/>
            <person name="Riley R."/>
            <person name="Nagy L.G."/>
            <person name="Koehler G."/>
            <person name="Ransdell A.S."/>
            <person name="Younus H."/>
            <person name="Chow J."/>
            <person name="Chiniquy J."/>
            <person name="Lipzen A."/>
            <person name="Tritt A."/>
            <person name="Sun H."/>
            <person name="Haridas S."/>
            <person name="LaButti K."/>
            <person name="Ohm R.A."/>
            <person name="Kues U."/>
            <person name="Blanchette R.A."/>
            <person name="Grigoriev I.V."/>
            <person name="Minto R.E."/>
            <person name="Hibbett D.S."/>
        </authorList>
    </citation>
    <scope>NUCLEOTIDE SEQUENCE [LARGE SCALE GENOMIC DNA]</scope>
    <source>
        <strain evidence="3 4">FP15055 ss-10</strain>
    </source>
</reference>
<dbReference type="AlphaFoldDB" id="A0A0D7B3T9"/>
<keyword evidence="1" id="KW-1133">Transmembrane helix</keyword>
<dbReference type="OrthoDB" id="5404599at2759"/>
<dbReference type="EMBL" id="KN880650">
    <property type="protein sequence ID" value="KIY64176.1"/>
    <property type="molecule type" value="Genomic_DNA"/>
</dbReference>
<dbReference type="Proteomes" id="UP000054007">
    <property type="component" value="Unassembled WGS sequence"/>
</dbReference>
<name>A0A0D7B3T9_9AGAR</name>
<dbReference type="Gene3D" id="3.90.1200.10">
    <property type="match status" value="1"/>
</dbReference>
<dbReference type="PANTHER" id="PTHR21310:SF58">
    <property type="entry name" value="AMINOGLYCOSIDE PHOSPHOTRANSFERASE DOMAIN-CONTAINING PROTEIN"/>
    <property type="match status" value="1"/>
</dbReference>
<dbReference type="InterPro" id="IPR002575">
    <property type="entry name" value="Aminoglycoside_PTrfase"/>
</dbReference>
<accession>A0A0D7B3T9</accession>
<evidence type="ECO:0000313" key="3">
    <source>
        <dbReference type="EMBL" id="KIY64176.1"/>
    </source>
</evidence>
<dbReference type="STRING" id="1314674.A0A0D7B3T9"/>
<keyword evidence="1" id="KW-0472">Membrane</keyword>
<organism evidence="3 4">
    <name type="scientific">Cylindrobasidium torrendii FP15055 ss-10</name>
    <dbReference type="NCBI Taxonomy" id="1314674"/>
    <lineage>
        <taxon>Eukaryota</taxon>
        <taxon>Fungi</taxon>
        <taxon>Dikarya</taxon>
        <taxon>Basidiomycota</taxon>
        <taxon>Agaricomycotina</taxon>
        <taxon>Agaricomycetes</taxon>
        <taxon>Agaricomycetidae</taxon>
        <taxon>Agaricales</taxon>
        <taxon>Marasmiineae</taxon>
        <taxon>Physalacriaceae</taxon>
        <taxon>Cylindrobasidium</taxon>
    </lineage>
</organism>
<keyword evidence="1" id="KW-0812">Transmembrane</keyword>
<gene>
    <name evidence="3" type="ORF">CYLTODRAFT_425459</name>
</gene>
<sequence length="403" mass="46421">MRTAGCRDHASTQVRLENNLGSARPDLESDEIDWPDSVITRHNGDPNSFRTMMNKLSQPIRVISSVVASSIISVCFHTTWNLWLFLPATLRKRFYLFLRSNAPRRPFQACRLPGGFALKVAREPLIEVSNMRFVEANTSIPVPHVYDWIPSQGGPGLIIMTWIEGEDLRKWLGDRTHFPDEYYSLADDLENGEDVDIQGTIAKLETFTPEIDYSDASFVVDDLRQSISQLRALPPPGDGRVCGLNGQPLVCLRYDGNRDVEHKLHPVKDVPTFHQLLLDQVGWKDIRLPRILLIGEKVLTRHYEIRFAHSDLNPTNILIKDGRLAAIIDWEMAGWYPEYWEYTMLHLQNRNRKPLAMFWRHVNPCGRQYDEELKFERALWHSSGHTFIPPGVVEDDPYDIPID</sequence>
<dbReference type="InterPro" id="IPR051678">
    <property type="entry name" value="AGP_Transferase"/>
</dbReference>
<evidence type="ECO:0000256" key="1">
    <source>
        <dbReference type="SAM" id="Phobius"/>
    </source>
</evidence>
<keyword evidence="4" id="KW-1185">Reference proteome</keyword>
<dbReference type="PANTHER" id="PTHR21310">
    <property type="entry name" value="AMINOGLYCOSIDE PHOSPHOTRANSFERASE-RELATED-RELATED"/>
    <property type="match status" value="1"/>
</dbReference>
<dbReference type="SUPFAM" id="SSF56112">
    <property type="entry name" value="Protein kinase-like (PK-like)"/>
    <property type="match status" value="1"/>
</dbReference>
<dbReference type="InterPro" id="IPR011009">
    <property type="entry name" value="Kinase-like_dom_sf"/>
</dbReference>
<proteinExistence type="predicted"/>
<evidence type="ECO:0000259" key="2">
    <source>
        <dbReference type="Pfam" id="PF01636"/>
    </source>
</evidence>